<dbReference type="PANTHER" id="PTHR46148:SF52">
    <property type="entry name" value="OS04G0603800 PROTEIN"/>
    <property type="match status" value="1"/>
</dbReference>
<dbReference type="InterPro" id="IPR016197">
    <property type="entry name" value="Chromo-like_dom_sf"/>
</dbReference>
<dbReference type="PANTHER" id="PTHR46148">
    <property type="entry name" value="CHROMO DOMAIN-CONTAINING PROTEIN"/>
    <property type="match status" value="1"/>
</dbReference>
<dbReference type="AlphaFoldDB" id="A0A540N2D7"/>
<accession>A0A540N2D7</accession>
<protein>
    <recommendedName>
        <fullName evidence="1">Tf2-1-like SH3-like domain-containing protein</fullName>
    </recommendedName>
</protein>
<proteinExistence type="predicted"/>
<comment type="caution">
    <text evidence="2">The sequence shown here is derived from an EMBL/GenBank/DDBJ whole genome shotgun (WGS) entry which is preliminary data.</text>
</comment>
<dbReference type="EMBL" id="VIEB01000127">
    <property type="protein sequence ID" value="TQE05195.1"/>
    <property type="molecule type" value="Genomic_DNA"/>
</dbReference>
<dbReference type="Proteomes" id="UP000315295">
    <property type="component" value="Unassembled WGS sequence"/>
</dbReference>
<organism evidence="2 3">
    <name type="scientific">Malus baccata</name>
    <name type="common">Siberian crab apple</name>
    <name type="synonym">Pyrus baccata</name>
    <dbReference type="NCBI Taxonomy" id="106549"/>
    <lineage>
        <taxon>Eukaryota</taxon>
        <taxon>Viridiplantae</taxon>
        <taxon>Streptophyta</taxon>
        <taxon>Embryophyta</taxon>
        <taxon>Tracheophyta</taxon>
        <taxon>Spermatophyta</taxon>
        <taxon>Magnoliopsida</taxon>
        <taxon>eudicotyledons</taxon>
        <taxon>Gunneridae</taxon>
        <taxon>Pentapetalae</taxon>
        <taxon>rosids</taxon>
        <taxon>fabids</taxon>
        <taxon>Rosales</taxon>
        <taxon>Rosaceae</taxon>
        <taxon>Amygdaloideae</taxon>
        <taxon>Maleae</taxon>
        <taxon>Malus</taxon>
    </lineage>
</organism>
<feature type="domain" description="Tf2-1-like SH3-like" evidence="1">
    <location>
        <begin position="42"/>
        <end position="105"/>
    </location>
</feature>
<gene>
    <name evidence="2" type="ORF">C1H46_009174</name>
</gene>
<name>A0A540N2D7_MALBA</name>
<evidence type="ECO:0000313" key="3">
    <source>
        <dbReference type="Proteomes" id="UP000315295"/>
    </source>
</evidence>
<keyword evidence="3" id="KW-1185">Reference proteome</keyword>
<dbReference type="Pfam" id="PF24626">
    <property type="entry name" value="SH3_Tf2-1"/>
    <property type="match status" value="1"/>
</dbReference>
<evidence type="ECO:0000259" key="1">
    <source>
        <dbReference type="Pfam" id="PF24626"/>
    </source>
</evidence>
<sequence>MTYSMSRQSHILSQLKTNLEAAQVRMKHQADKHCIELTFEVGDMVYLRLVSYQYQSLACHPFHKLQPKFCGPFAVLERVGAVAYKLKLPVHSKLHLVFHVSYLKKQLGVGVTPTTILPDVTDEGLLQATPLAIIQQRVVTKANSQIPEVFVHWKNHSKEDATWEEFDAFKQQFPSFQP</sequence>
<reference evidence="2 3" key="1">
    <citation type="journal article" date="2019" name="G3 (Bethesda)">
        <title>Sequencing of a Wild Apple (Malus baccata) Genome Unravels the Differences Between Cultivated and Wild Apple Species Regarding Disease Resistance and Cold Tolerance.</title>
        <authorList>
            <person name="Chen X."/>
        </authorList>
    </citation>
    <scope>NUCLEOTIDE SEQUENCE [LARGE SCALE GENOMIC DNA]</scope>
    <source>
        <strain evidence="3">cv. Shandingzi</strain>
        <tissue evidence="2">Leaves</tissue>
    </source>
</reference>
<evidence type="ECO:0000313" key="2">
    <source>
        <dbReference type="EMBL" id="TQE05195.1"/>
    </source>
</evidence>
<dbReference type="STRING" id="106549.A0A540N2D7"/>
<dbReference type="InterPro" id="IPR056924">
    <property type="entry name" value="SH3_Tf2-1"/>
</dbReference>
<dbReference type="SUPFAM" id="SSF54160">
    <property type="entry name" value="Chromo domain-like"/>
    <property type="match status" value="1"/>
</dbReference>